<keyword evidence="2" id="KW-0472">Membrane</keyword>
<keyword evidence="2" id="KW-0812">Transmembrane</keyword>
<dbReference type="eggNOG" id="KOG0017">
    <property type="taxonomic scope" value="Eukaryota"/>
</dbReference>
<keyword evidence="2" id="KW-1133">Transmembrane helix</keyword>
<evidence type="ECO:0000256" key="3">
    <source>
        <dbReference type="SAM" id="SignalP"/>
    </source>
</evidence>
<feature type="signal peptide" evidence="3">
    <location>
        <begin position="1"/>
        <end position="19"/>
    </location>
</feature>
<dbReference type="PROSITE" id="PS51257">
    <property type="entry name" value="PROKAR_LIPOPROTEIN"/>
    <property type="match status" value="1"/>
</dbReference>
<sequence>MRLLGFALISMLVMSSCLAINVQSFTVEMHEQEHQHLDQNKDVNAGYPKNSIENHHYIPRQDFNYGSDGGNGGGSGVEAWAVSSSFSGLFCSTRKGQKRVQDMRLLVLALALMVVAGSCLAAGNRKALAFESHEPEKLRDLIKDDFSKHPDSSNDRENGHHEIPLGKFSPPSG</sequence>
<dbReference type="STRING" id="3988.B9STV1"/>
<evidence type="ECO:0000313" key="5">
    <source>
        <dbReference type="Proteomes" id="UP000008311"/>
    </source>
</evidence>
<evidence type="ECO:0000256" key="2">
    <source>
        <dbReference type="SAM" id="Phobius"/>
    </source>
</evidence>
<evidence type="ECO:0000256" key="1">
    <source>
        <dbReference type="SAM" id="MobiDB-lite"/>
    </source>
</evidence>
<evidence type="ECO:0000313" key="4">
    <source>
        <dbReference type="EMBL" id="EEF32946.1"/>
    </source>
</evidence>
<dbReference type="PANTHER" id="PTHR36040:SF5">
    <property type="entry name" value="TRANSMEMBRANE PROTEIN"/>
    <property type="match status" value="1"/>
</dbReference>
<name>B9STV1_RICCO</name>
<organism evidence="4 5">
    <name type="scientific">Ricinus communis</name>
    <name type="common">Castor bean</name>
    <dbReference type="NCBI Taxonomy" id="3988"/>
    <lineage>
        <taxon>Eukaryota</taxon>
        <taxon>Viridiplantae</taxon>
        <taxon>Streptophyta</taxon>
        <taxon>Embryophyta</taxon>
        <taxon>Tracheophyta</taxon>
        <taxon>Spermatophyta</taxon>
        <taxon>Magnoliopsida</taxon>
        <taxon>eudicotyledons</taxon>
        <taxon>Gunneridae</taxon>
        <taxon>Pentapetalae</taxon>
        <taxon>rosids</taxon>
        <taxon>fabids</taxon>
        <taxon>Malpighiales</taxon>
        <taxon>Euphorbiaceae</taxon>
        <taxon>Acalyphoideae</taxon>
        <taxon>Acalypheae</taxon>
        <taxon>Ricinus</taxon>
    </lineage>
</organism>
<gene>
    <name evidence="4" type="ORF">RCOM_0544670</name>
</gene>
<dbReference type="EMBL" id="EQ974135">
    <property type="protein sequence ID" value="EEF32946.1"/>
    <property type="molecule type" value="Genomic_DNA"/>
</dbReference>
<keyword evidence="3" id="KW-0732">Signal</keyword>
<dbReference type="Proteomes" id="UP000008311">
    <property type="component" value="Unassembled WGS sequence"/>
</dbReference>
<feature type="compositionally biased region" description="Basic and acidic residues" evidence="1">
    <location>
        <begin position="141"/>
        <end position="164"/>
    </location>
</feature>
<dbReference type="InParanoid" id="B9STV1"/>
<dbReference type="AlphaFoldDB" id="B9STV1"/>
<protein>
    <submittedName>
        <fullName evidence="4">Uncharacterized protein</fullName>
    </submittedName>
</protein>
<feature type="region of interest" description="Disordered" evidence="1">
    <location>
        <begin position="141"/>
        <end position="173"/>
    </location>
</feature>
<dbReference type="PANTHER" id="PTHR36040">
    <property type="entry name" value="OS04G0188500 PROTEIN"/>
    <property type="match status" value="1"/>
</dbReference>
<proteinExistence type="predicted"/>
<feature type="transmembrane region" description="Helical" evidence="2">
    <location>
        <begin position="105"/>
        <end position="123"/>
    </location>
</feature>
<feature type="chain" id="PRO_5002889643" evidence="3">
    <location>
        <begin position="20"/>
        <end position="173"/>
    </location>
</feature>
<keyword evidence="5" id="KW-1185">Reference proteome</keyword>
<accession>B9STV1</accession>
<reference evidence="5" key="1">
    <citation type="journal article" date="2010" name="Nat. Biotechnol.">
        <title>Draft genome sequence of the oilseed species Ricinus communis.</title>
        <authorList>
            <person name="Chan A.P."/>
            <person name="Crabtree J."/>
            <person name="Zhao Q."/>
            <person name="Lorenzi H."/>
            <person name="Orvis J."/>
            <person name="Puiu D."/>
            <person name="Melake-Berhan A."/>
            <person name="Jones K.M."/>
            <person name="Redman J."/>
            <person name="Chen G."/>
            <person name="Cahoon E.B."/>
            <person name="Gedil M."/>
            <person name="Stanke M."/>
            <person name="Haas B.J."/>
            <person name="Wortman J.R."/>
            <person name="Fraser-Liggett C.M."/>
            <person name="Ravel J."/>
            <person name="Rabinowicz P.D."/>
        </authorList>
    </citation>
    <scope>NUCLEOTIDE SEQUENCE [LARGE SCALE GENOMIC DNA]</scope>
    <source>
        <strain evidence="5">cv. Hale</strain>
    </source>
</reference>